<evidence type="ECO:0000256" key="3">
    <source>
        <dbReference type="SAM" id="SignalP"/>
    </source>
</evidence>
<evidence type="ECO:0000256" key="1">
    <source>
        <dbReference type="ARBA" id="ARBA00004370"/>
    </source>
</evidence>
<evidence type="ECO:0008006" key="8">
    <source>
        <dbReference type="Google" id="ProtNLM"/>
    </source>
</evidence>
<dbReference type="RefSeq" id="WP_345370601.1">
    <property type="nucleotide sequence ID" value="NZ_BAABJX010000022.1"/>
</dbReference>
<name>A0ABP9D7U8_9BACT</name>
<comment type="caution">
    <text evidence="6">The sequence shown here is derived from an EMBL/GenBank/DDBJ whole genome shotgun (WGS) entry which is preliminary data.</text>
</comment>
<feature type="domain" description="Bacterial surface antigen (D15)" evidence="4">
    <location>
        <begin position="182"/>
        <end position="487"/>
    </location>
</feature>
<dbReference type="Pfam" id="PF01103">
    <property type="entry name" value="Omp85"/>
    <property type="match status" value="1"/>
</dbReference>
<dbReference type="Gene3D" id="2.40.160.50">
    <property type="entry name" value="membrane protein fhac: a member of the omp85/tpsb transporter family"/>
    <property type="match status" value="1"/>
</dbReference>
<reference evidence="7" key="1">
    <citation type="journal article" date="2019" name="Int. J. Syst. Evol. Microbiol.">
        <title>The Global Catalogue of Microorganisms (GCM) 10K type strain sequencing project: providing services to taxonomists for standard genome sequencing and annotation.</title>
        <authorList>
            <consortium name="The Broad Institute Genomics Platform"/>
            <consortium name="The Broad Institute Genome Sequencing Center for Infectious Disease"/>
            <person name="Wu L."/>
            <person name="Ma J."/>
        </authorList>
    </citation>
    <scope>NUCLEOTIDE SEQUENCE [LARGE SCALE GENOMIC DNA]</scope>
    <source>
        <strain evidence="7">JCM 18326</strain>
    </source>
</reference>
<dbReference type="InterPro" id="IPR010827">
    <property type="entry name" value="BamA/TamA_POTRA"/>
</dbReference>
<proteinExistence type="predicted"/>
<evidence type="ECO:0000259" key="4">
    <source>
        <dbReference type="Pfam" id="PF01103"/>
    </source>
</evidence>
<dbReference type="EMBL" id="BAABJX010000022">
    <property type="protein sequence ID" value="GAA4830746.1"/>
    <property type="molecule type" value="Genomic_DNA"/>
</dbReference>
<dbReference type="Pfam" id="PF07244">
    <property type="entry name" value="POTRA"/>
    <property type="match status" value="1"/>
</dbReference>
<gene>
    <name evidence="6" type="ORF">GCM10023331_15070</name>
</gene>
<sequence>MALKHAIINKHIYHLLWIGLCLGLFSTNAYAQNDSTIYENYISESDIDSANYVIIQDIILEGNKITKERIITRELDIKAGDSLSLSQLEEVFSSEKNKLINTNLFETVNITYSIEKSTYIIITITMKERWYTWPIPIFELADRSLSEWINNRGADFSRVRYGIHFKRDNFRGVKETLDLLIRGGFSTLVSLKYNIPFVDKQQKTSLSFAVSYSDTKNLAYGSVNNKFVEVNLEDEIVAKKFAFSTSMGKRIGFYDYHGIGGGFYYTQIADTVVTLNPEYLLGGRHDQQYFSLYYTYVKDMRDIRAYPLDGYYLRGNFIKYGLGIFDDLNSFMISADYFKYTPIGKGFFHEIGMVGMLSYPALQPYALSRALGYGTKTIRGYDNYVVEGQHLGIMKNTVRFRLLDREFELANTKYFSKIPLGIYIKGFGDMGYIHSSVVEEQNQRLTNDLLIGWGAGIDVITFYNSSLKLNYSFNKHDQIGRFYISIASSI</sequence>
<accession>A0ABP9D7U8</accession>
<feature type="signal peptide" evidence="3">
    <location>
        <begin position="1"/>
        <end position="31"/>
    </location>
</feature>
<evidence type="ECO:0000256" key="2">
    <source>
        <dbReference type="ARBA" id="ARBA00023136"/>
    </source>
</evidence>
<keyword evidence="7" id="KW-1185">Reference proteome</keyword>
<feature type="chain" id="PRO_5045825563" description="POTRA domain-containing protein" evidence="3">
    <location>
        <begin position="32"/>
        <end position="490"/>
    </location>
</feature>
<keyword evidence="2" id="KW-0472">Membrane</keyword>
<evidence type="ECO:0000259" key="5">
    <source>
        <dbReference type="Pfam" id="PF07244"/>
    </source>
</evidence>
<feature type="domain" description="POTRA" evidence="5">
    <location>
        <begin position="54"/>
        <end position="127"/>
    </location>
</feature>
<organism evidence="6 7">
    <name type="scientific">Algivirga pacifica</name>
    <dbReference type="NCBI Taxonomy" id="1162670"/>
    <lineage>
        <taxon>Bacteria</taxon>
        <taxon>Pseudomonadati</taxon>
        <taxon>Bacteroidota</taxon>
        <taxon>Cytophagia</taxon>
        <taxon>Cytophagales</taxon>
        <taxon>Flammeovirgaceae</taxon>
        <taxon>Algivirga</taxon>
    </lineage>
</organism>
<dbReference type="Gene3D" id="3.10.20.310">
    <property type="entry name" value="membrane protein fhac"/>
    <property type="match status" value="1"/>
</dbReference>
<evidence type="ECO:0000313" key="6">
    <source>
        <dbReference type="EMBL" id="GAA4830746.1"/>
    </source>
</evidence>
<keyword evidence="3" id="KW-0732">Signal</keyword>
<protein>
    <recommendedName>
        <fullName evidence="8">POTRA domain-containing protein</fullName>
    </recommendedName>
</protein>
<dbReference type="InterPro" id="IPR000184">
    <property type="entry name" value="Bac_surfAg_D15"/>
</dbReference>
<dbReference type="Proteomes" id="UP001500298">
    <property type="component" value="Unassembled WGS sequence"/>
</dbReference>
<comment type="subcellular location">
    <subcellularLocation>
        <location evidence="1">Membrane</location>
    </subcellularLocation>
</comment>
<evidence type="ECO:0000313" key="7">
    <source>
        <dbReference type="Proteomes" id="UP001500298"/>
    </source>
</evidence>